<dbReference type="OrthoDB" id="3156934at2759"/>
<feature type="domain" description="F-box" evidence="1">
    <location>
        <begin position="99"/>
        <end position="146"/>
    </location>
</feature>
<dbReference type="SUPFAM" id="SSF81383">
    <property type="entry name" value="F-box domain"/>
    <property type="match status" value="1"/>
</dbReference>
<organism evidence="2 3">
    <name type="scientific">Exidia glandulosa HHB12029</name>
    <dbReference type="NCBI Taxonomy" id="1314781"/>
    <lineage>
        <taxon>Eukaryota</taxon>
        <taxon>Fungi</taxon>
        <taxon>Dikarya</taxon>
        <taxon>Basidiomycota</taxon>
        <taxon>Agaricomycotina</taxon>
        <taxon>Agaricomycetes</taxon>
        <taxon>Auriculariales</taxon>
        <taxon>Exidiaceae</taxon>
        <taxon>Exidia</taxon>
    </lineage>
</organism>
<dbReference type="InterPro" id="IPR036047">
    <property type="entry name" value="F-box-like_dom_sf"/>
</dbReference>
<dbReference type="AlphaFoldDB" id="A0A165DPJ0"/>
<reference evidence="2 3" key="1">
    <citation type="journal article" date="2016" name="Mol. Biol. Evol.">
        <title>Comparative Genomics of Early-Diverging Mushroom-Forming Fungi Provides Insights into the Origins of Lignocellulose Decay Capabilities.</title>
        <authorList>
            <person name="Nagy L.G."/>
            <person name="Riley R."/>
            <person name="Tritt A."/>
            <person name="Adam C."/>
            <person name="Daum C."/>
            <person name="Floudas D."/>
            <person name="Sun H."/>
            <person name="Yadav J.S."/>
            <person name="Pangilinan J."/>
            <person name="Larsson K.H."/>
            <person name="Matsuura K."/>
            <person name="Barry K."/>
            <person name="Labutti K."/>
            <person name="Kuo R."/>
            <person name="Ohm R.A."/>
            <person name="Bhattacharya S.S."/>
            <person name="Shirouzu T."/>
            <person name="Yoshinaga Y."/>
            <person name="Martin F.M."/>
            <person name="Grigoriev I.V."/>
            <person name="Hibbett D.S."/>
        </authorList>
    </citation>
    <scope>NUCLEOTIDE SEQUENCE [LARGE SCALE GENOMIC DNA]</scope>
    <source>
        <strain evidence="2 3">HHB12029</strain>
    </source>
</reference>
<sequence>MCRICSAIGRKQSTPTVSGIVAENLTTAMPMTAYGVLTDELSNIVRAAFSVAARHAQASLDPLNPDILQPDALVFAQSRIFKAVAHTVALILRMANERTASISRLPLEIIADVLSHLSVHERLNAALICHQWRTAALAYPSIWTDLTGFGLASSKLAVALHRSKDVGVDIHVQIRGADSGHFFPVLRMHMHHIRRLSISISDDWRWELNDALARKAPRLEEASVEMKTMFGSLEHKLRDDVFDGYAPRLNRLDLSYIAPPACAPALQGLRNLKFMIQLARAEELQTLCANYPALESYELHVTADLLPNRGPHVVAPPPPRLQVLSLPRCYSNLLSAMPHAEMRRVVLGGCDGPVAMFLLRDLDQPVRMVLLENSILQRGSTGCYAVGGADALGRERVALAMASHSVLILFTQPVMQNLRSLVTEAYIWAPTWSQLLLPQLTTLHLILRKDSTVRALPTCFITPQLRILRLSARHDATHQGPAPRIVFHEDMMCYVDKLLNSLSAVGDVIVETDGLAQALTPTPNVTSRPIDVLVHSAVLKATSEISDETISTLLQSLGSSDDA</sequence>
<dbReference type="EMBL" id="KV426201">
    <property type="protein sequence ID" value="KZV85050.1"/>
    <property type="molecule type" value="Genomic_DNA"/>
</dbReference>
<keyword evidence="3" id="KW-1185">Reference proteome</keyword>
<evidence type="ECO:0000259" key="1">
    <source>
        <dbReference type="PROSITE" id="PS50181"/>
    </source>
</evidence>
<dbReference type="Proteomes" id="UP000077266">
    <property type="component" value="Unassembled WGS sequence"/>
</dbReference>
<dbReference type="InParanoid" id="A0A165DPJ0"/>
<proteinExistence type="predicted"/>
<dbReference type="InterPro" id="IPR001810">
    <property type="entry name" value="F-box_dom"/>
</dbReference>
<name>A0A165DPJ0_EXIGL</name>
<dbReference type="Gene3D" id="1.20.1280.50">
    <property type="match status" value="1"/>
</dbReference>
<dbReference type="Pfam" id="PF12937">
    <property type="entry name" value="F-box-like"/>
    <property type="match status" value="1"/>
</dbReference>
<protein>
    <recommendedName>
        <fullName evidence="1">F-box domain-containing protein</fullName>
    </recommendedName>
</protein>
<evidence type="ECO:0000313" key="2">
    <source>
        <dbReference type="EMBL" id="KZV85050.1"/>
    </source>
</evidence>
<dbReference type="SMART" id="SM00256">
    <property type="entry name" value="FBOX"/>
    <property type="match status" value="1"/>
</dbReference>
<gene>
    <name evidence="2" type="ORF">EXIGLDRAFT_268335</name>
</gene>
<evidence type="ECO:0000313" key="3">
    <source>
        <dbReference type="Proteomes" id="UP000077266"/>
    </source>
</evidence>
<dbReference type="PROSITE" id="PS50181">
    <property type="entry name" value="FBOX"/>
    <property type="match status" value="1"/>
</dbReference>
<accession>A0A165DPJ0</accession>